<dbReference type="PROSITE" id="PS50112">
    <property type="entry name" value="PAS"/>
    <property type="match status" value="1"/>
</dbReference>
<dbReference type="CDD" id="cd00130">
    <property type="entry name" value="PAS"/>
    <property type="match status" value="1"/>
</dbReference>
<dbReference type="STRING" id="1818881.A3196_05685"/>
<dbReference type="PANTHER" id="PTHR44757">
    <property type="entry name" value="DIGUANYLATE CYCLASE DGCP"/>
    <property type="match status" value="1"/>
</dbReference>
<name>A0A1E2UNK7_9GAMM</name>
<dbReference type="InterPro" id="IPR043128">
    <property type="entry name" value="Rev_trsase/Diguanyl_cyclase"/>
</dbReference>
<evidence type="ECO:0000256" key="2">
    <source>
        <dbReference type="PROSITE-ProRule" id="PRU00169"/>
    </source>
</evidence>
<dbReference type="Gene3D" id="3.20.20.450">
    <property type="entry name" value="EAL domain"/>
    <property type="match status" value="1"/>
</dbReference>
<dbReference type="Gene3D" id="3.30.450.20">
    <property type="entry name" value="PAS domain"/>
    <property type="match status" value="1"/>
</dbReference>
<dbReference type="InterPro" id="IPR001789">
    <property type="entry name" value="Sig_transdc_resp-reg_receiver"/>
</dbReference>
<dbReference type="InterPro" id="IPR052155">
    <property type="entry name" value="Biofilm_reg_signaling"/>
</dbReference>
<dbReference type="SMART" id="SM00267">
    <property type="entry name" value="GGDEF"/>
    <property type="match status" value="1"/>
</dbReference>
<dbReference type="SUPFAM" id="SSF55073">
    <property type="entry name" value="Nucleotide cyclase"/>
    <property type="match status" value="1"/>
</dbReference>
<dbReference type="InterPro" id="IPR011006">
    <property type="entry name" value="CheY-like_superfamily"/>
</dbReference>
<dbReference type="SMART" id="SM00091">
    <property type="entry name" value="PAS"/>
    <property type="match status" value="1"/>
</dbReference>
<evidence type="ECO:0000259" key="5">
    <source>
        <dbReference type="PROSITE" id="PS50883"/>
    </source>
</evidence>
<dbReference type="SMART" id="SM00448">
    <property type="entry name" value="REC"/>
    <property type="match status" value="1"/>
</dbReference>
<dbReference type="Gene3D" id="3.40.50.2300">
    <property type="match status" value="1"/>
</dbReference>
<dbReference type="Proteomes" id="UP000094849">
    <property type="component" value="Unassembled WGS sequence"/>
</dbReference>
<dbReference type="SUPFAM" id="SSF52172">
    <property type="entry name" value="CheY-like"/>
    <property type="match status" value="1"/>
</dbReference>
<dbReference type="PROSITE" id="PS50110">
    <property type="entry name" value="RESPONSE_REGULATORY"/>
    <property type="match status" value="1"/>
</dbReference>
<dbReference type="Pfam" id="PF00072">
    <property type="entry name" value="Response_reg"/>
    <property type="match status" value="1"/>
</dbReference>
<accession>A0A1E2UNK7</accession>
<dbReference type="Pfam" id="PF00990">
    <property type="entry name" value="GGDEF"/>
    <property type="match status" value="1"/>
</dbReference>
<dbReference type="InterPro" id="IPR000160">
    <property type="entry name" value="GGDEF_dom"/>
</dbReference>
<dbReference type="PANTHER" id="PTHR44757:SF2">
    <property type="entry name" value="BIOFILM ARCHITECTURE MAINTENANCE PROTEIN MBAA"/>
    <property type="match status" value="1"/>
</dbReference>
<dbReference type="FunFam" id="3.30.70.270:FF:000001">
    <property type="entry name" value="Diguanylate cyclase domain protein"/>
    <property type="match status" value="1"/>
</dbReference>
<evidence type="ECO:0000256" key="1">
    <source>
        <dbReference type="ARBA" id="ARBA00001946"/>
    </source>
</evidence>
<feature type="domain" description="Response regulatory" evidence="3">
    <location>
        <begin position="151"/>
        <end position="267"/>
    </location>
</feature>
<comment type="caution">
    <text evidence="7">The sequence shown here is derived from an EMBL/GenBank/DDBJ whole genome shotgun (WGS) entry which is preliminary data.</text>
</comment>
<keyword evidence="8" id="KW-1185">Reference proteome</keyword>
<evidence type="ECO:0000259" key="4">
    <source>
        <dbReference type="PROSITE" id="PS50112"/>
    </source>
</evidence>
<gene>
    <name evidence="7" type="ORF">A3196_05685</name>
</gene>
<dbReference type="InterPro" id="IPR000014">
    <property type="entry name" value="PAS"/>
</dbReference>
<dbReference type="CDD" id="cd00156">
    <property type="entry name" value="REC"/>
    <property type="match status" value="1"/>
</dbReference>
<dbReference type="InterPro" id="IPR001633">
    <property type="entry name" value="EAL_dom"/>
</dbReference>
<comment type="cofactor">
    <cofactor evidence="1">
        <name>Mg(2+)</name>
        <dbReference type="ChEBI" id="CHEBI:18420"/>
    </cofactor>
</comment>
<dbReference type="PROSITE" id="PS50883">
    <property type="entry name" value="EAL"/>
    <property type="match status" value="1"/>
</dbReference>
<dbReference type="GO" id="GO:0003824">
    <property type="term" value="F:catalytic activity"/>
    <property type="evidence" value="ECO:0007669"/>
    <property type="project" value="UniProtKB-ARBA"/>
</dbReference>
<dbReference type="Pfam" id="PF13426">
    <property type="entry name" value="PAS_9"/>
    <property type="match status" value="1"/>
</dbReference>
<feature type="modified residue" description="4-aspartylphosphate" evidence="2">
    <location>
        <position position="200"/>
    </location>
</feature>
<dbReference type="CDD" id="cd01949">
    <property type="entry name" value="GGDEF"/>
    <property type="match status" value="1"/>
</dbReference>
<dbReference type="AlphaFoldDB" id="A0A1E2UNK7"/>
<feature type="domain" description="PAS" evidence="4">
    <location>
        <begin position="279"/>
        <end position="319"/>
    </location>
</feature>
<dbReference type="CDD" id="cd01948">
    <property type="entry name" value="EAL"/>
    <property type="match status" value="1"/>
</dbReference>
<dbReference type="InterPro" id="IPR035919">
    <property type="entry name" value="EAL_sf"/>
</dbReference>
<dbReference type="GO" id="GO:0000160">
    <property type="term" value="P:phosphorelay signal transduction system"/>
    <property type="evidence" value="ECO:0007669"/>
    <property type="project" value="InterPro"/>
</dbReference>
<organism evidence="7 8">
    <name type="scientific">Candidatus Thiodiazotropha endoloripes</name>
    <dbReference type="NCBI Taxonomy" id="1818881"/>
    <lineage>
        <taxon>Bacteria</taxon>
        <taxon>Pseudomonadati</taxon>
        <taxon>Pseudomonadota</taxon>
        <taxon>Gammaproteobacteria</taxon>
        <taxon>Chromatiales</taxon>
        <taxon>Sedimenticolaceae</taxon>
        <taxon>Candidatus Thiodiazotropha</taxon>
    </lineage>
</organism>
<evidence type="ECO:0008006" key="9">
    <source>
        <dbReference type="Google" id="ProtNLM"/>
    </source>
</evidence>
<dbReference type="InterPro" id="IPR035965">
    <property type="entry name" value="PAS-like_dom_sf"/>
</dbReference>
<evidence type="ECO:0000259" key="6">
    <source>
        <dbReference type="PROSITE" id="PS50887"/>
    </source>
</evidence>
<reference evidence="7 8" key="1">
    <citation type="submission" date="2016-03" db="EMBL/GenBank/DDBJ databases">
        <title>Chemosynthetic sulphur-oxidizing symbionts of marine invertebrate animals are capable of nitrogen fixation.</title>
        <authorList>
            <person name="Petersen J.M."/>
            <person name="Kemper A."/>
            <person name="Gruber-Vodicka H."/>
            <person name="Cardini U."/>
            <person name="Geest Mvander."/>
            <person name="Kleiner M."/>
            <person name="Bulgheresi S."/>
            <person name="Fussmann M."/>
            <person name="Herbold C."/>
            <person name="Seah B.K.B."/>
            <person name="Antony C.Paul."/>
            <person name="Liu D."/>
            <person name="Belitz A."/>
            <person name="Weber M."/>
        </authorList>
    </citation>
    <scope>NUCLEOTIDE SEQUENCE [LARGE SCALE GENOMIC DNA]</scope>
    <source>
        <strain evidence="7">G_D</strain>
    </source>
</reference>
<sequence length="870" mass="97008">MVFEVAVLPRVLLIEHSPTIRHIQRNLLIKAGYEVEIDSDHKSAIPRIRSSADDGVNYDAVMLGWPVDTTIETASFCKMLERQAYASQVILVFAHEENDAVADWSKTRPNTAFLFWADYKRSTNLLSQMLADTSKRKANQAENLASVQPIRVLFVDDSRTVRVKYKRLLNANGYATEVAGNVGEGFEKALASPYDIAIIDYFMPDATGDVLCQKLRENETTASITSAIITGSYLDKAIKESLEAGAVECMFKNESDDLFLTRIDAMSRHIRAHQAIEKERKRLGGILRSVGDGVYGVDPNGHISFVNPACRQILGYDSDARLIGKSAHQLFHFADGEGNHVLQQACFLQESYANGDKVQARETIFWHRSGKPIPVECTVYPLTIEDKREGSVVAFRDISEHKLLEAELRWQAGHDALTKLHNRRYFEEQLNLEVDRLKRSNEISALLYLDLDRFKYINDTAGHAAGDRLLVEIAQQMNQRLRKSDLLARLGGDEFAVILRNVTKKSVVHVAEDYREMLDHYMFVYKDNQYKINGTIGIALIDKASVSSSEVLANADIACHIAKGEGRNRTHLFVQENDNKQAMDKDLGWSSRLHKALESGHLILHYQPIIPVEYIPTSLMSGSDGPIYKQLLPMVPESSMINEALLRLDDPSWGMVLPGAFLPTAERFNMMDKIDGWVVNAALRQLAQLQQQGYTGTFTINLSGQTITNMALIETIEELVISLGIDPSKMILEITETSAVSNLISANQLITRLSALGCRFALDDFGSGFSSFSHLKNLPVDYVKIDGLFVRGVAADTGDRAIVQSINDIAHSLGKMTVAEYVEDAEILSFLHQIGVDYVQGHYLAHAMDISDLPLGDNANRANNPSQSQA</sequence>
<dbReference type="SUPFAM" id="SSF55785">
    <property type="entry name" value="PYP-like sensor domain (PAS domain)"/>
    <property type="match status" value="1"/>
</dbReference>
<dbReference type="NCBIfam" id="TIGR00229">
    <property type="entry name" value="sensory_box"/>
    <property type="match status" value="1"/>
</dbReference>
<dbReference type="Gene3D" id="3.30.70.270">
    <property type="match status" value="1"/>
</dbReference>
<protein>
    <recommendedName>
        <fullName evidence="9">Two-component system response regulator</fullName>
    </recommendedName>
</protein>
<dbReference type="RefSeq" id="WP_069024230.1">
    <property type="nucleotide sequence ID" value="NZ_LVJZ01000003.1"/>
</dbReference>
<proteinExistence type="predicted"/>
<evidence type="ECO:0000313" key="8">
    <source>
        <dbReference type="Proteomes" id="UP000094849"/>
    </source>
</evidence>
<dbReference type="SMART" id="SM00052">
    <property type="entry name" value="EAL"/>
    <property type="match status" value="1"/>
</dbReference>
<dbReference type="EMBL" id="LVJZ01000003">
    <property type="protein sequence ID" value="ODB96296.1"/>
    <property type="molecule type" value="Genomic_DNA"/>
</dbReference>
<feature type="domain" description="GGDEF" evidence="6">
    <location>
        <begin position="442"/>
        <end position="575"/>
    </location>
</feature>
<dbReference type="PROSITE" id="PS50887">
    <property type="entry name" value="GGDEF"/>
    <property type="match status" value="1"/>
</dbReference>
<evidence type="ECO:0000313" key="7">
    <source>
        <dbReference type="EMBL" id="ODB96296.1"/>
    </source>
</evidence>
<dbReference type="NCBIfam" id="TIGR00254">
    <property type="entry name" value="GGDEF"/>
    <property type="match status" value="1"/>
</dbReference>
<evidence type="ECO:0000259" key="3">
    <source>
        <dbReference type="PROSITE" id="PS50110"/>
    </source>
</evidence>
<feature type="domain" description="EAL" evidence="5">
    <location>
        <begin position="586"/>
        <end position="861"/>
    </location>
</feature>
<dbReference type="InterPro" id="IPR029787">
    <property type="entry name" value="Nucleotide_cyclase"/>
</dbReference>
<dbReference type="SUPFAM" id="SSF141868">
    <property type="entry name" value="EAL domain-like"/>
    <property type="match status" value="1"/>
</dbReference>
<keyword evidence="2" id="KW-0597">Phosphoprotein</keyword>
<dbReference type="Pfam" id="PF00563">
    <property type="entry name" value="EAL"/>
    <property type="match status" value="1"/>
</dbReference>